<accession>A0A146KF71</accession>
<evidence type="ECO:0000256" key="1">
    <source>
        <dbReference type="SAM" id="Coils"/>
    </source>
</evidence>
<feature type="coiled-coil region" evidence="1">
    <location>
        <begin position="442"/>
        <end position="479"/>
    </location>
</feature>
<sequence length="549" mass="64538">QIKNGPQANKPMIKPPTKQQVKATQNAVVGTGPTVITNAGLNKLLNKAQPMLEQGQNLQQMAPSQPKYMYDQQPEQPAVKQYNPSVPKYFEDNNIPQQQQPVQQYQNKYQNPNADFDAPVNHKKHDNEIKKKPSEMTKAEYEAYEKMKEKSNWQKLINIVLYRQPSTFDKQEFDELLKKNPNFKKMYELTKQQNGAAPIKPQHSDLQYQPKKTEQGTFNPSYEVHEQLEDPIELQNKRNMLSMERQHQNQAINEDLQQQKIINQQLQQQLQNIAQQMTQQQVNQIQQIQLPAQPNTHLIQRIQELQIEVHVTQQEATKYKMDVMRLESENKLLQQELMGEKSLRQKAEYQFKQNQMDMEELRQQILNLRESVARQPYQQQQYQQIPVVSNIQKREESFNCSPIQMPRLEAPAVQLDSLQKSQNKNFVQQQDPNFGSIALRDVDQLLLNAHLLMKKNEKYEKESINKQQQQSVIKNLMNQRKDDLEQLMQPEERDDDELAKPPEDIPASLLNMVPDYVDEQYNQEQEQVEQNMGNLLPKSKYNSRSMNRK</sequence>
<feature type="region of interest" description="Disordered" evidence="2">
    <location>
        <begin position="1"/>
        <end position="22"/>
    </location>
</feature>
<evidence type="ECO:0000313" key="3">
    <source>
        <dbReference type="EMBL" id="JAP95127.1"/>
    </source>
</evidence>
<evidence type="ECO:0000256" key="2">
    <source>
        <dbReference type="SAM" id="MobiDB-lite"/>
    </source>
</evidence>
<feature type="coiled-coil region" evidence="1">
    <location>
        <begin position="249"/>
        <end position="371"/>
    </location>
</feature>
<reference evidence="3" key="1">
    <citation type="submission" date="2015-07" db="EMBL/GenBank/DDBJ databases">
        <title>Adaptation to a free-living lifestyle via gene acquisitions in the diplomonad Trepomonas sp. PC1.</title>
        <authorList>
            <person name="Xu F."/>
            <person name="Jerlstrom-Hultqvist J."/>
            <person name="Kolisko M."/>
            <person name="Simpson A.G.B."/>
            <person name="Roger A.J."/>
            <person name="Svard S.G."/>
            <person name="Andersson J.O."/>
        </authorList>
    </citation>
    <scope>NUCLEOTIDE SEQUENCE</scope>
    <source>
        <strain evidence="3">PC1</strain>
    </source>
</reference>
<feature type="region of interest" description="Disordered" evidence="2">
    <location>
        <begin position="490"/>
        <end position="509"/>
    </location>
</feature>
<protein>
    <submittedName>
        <fullName evidence="3">Uncharacterized protein</fullName>
    </submittedName>
</protein>
<feature type="compositionally biased region" description="Polar residues" evidence="2">
    <location>
        <begin position="540"/>
        <end position="549"/>
    </location>
</feature>
<dbReference type="AlphaFoldDB" id="A0A146KF71"/>
<feature type="non-terminal residue" evidence="3">
    <location>
        <position position="1"/>
    </location>
</feature>
<keyword evidence="1" id="KW-0175">Coiled coil</keyword>
<feature type="region of interest" description="Disordered" evidence="2">
    <location>
        <begin position="60"/>
        <end position="80"/>
    </location>
</feature>
<feature type="region of interest" description="Disordered" evidence="2">
    <location>
        <begin position="519"/>
        <end position="549"/>
    </location>
</feature>
<feature type="compositionally biased region" description="Low complexity" evidence="2">
    <location>
        <begin position="519"/>
        <end position="531"/>
    </location>
</feature>
<name>A0A146KF71_9EUKA</name>
<dbReference type="EMBL" id="GDID01001479">
    <property type="protein sequence ID" value="JAP95127.1"/>
    <property type="molecule type" value="Transcribed_RNA"/>
</dbReference>
<organism evidence="3">
    <name type="scientific">Trepomonas sp. PC1</name>
    <dbReference type="NCBI Taxonomy" id="1076344"/>
    <lineage>
        <taxon>Eukaryota</taxon>
        <taxon>Metamonada</taxon>
        <taxon>Diplomonadida</taxon>
        <taxon>Hexamitidae</taxon>
        <taxon>Hexamitinae</taxon>
        <taxon>Trepomonas</taxon>
    </lineage>
</organism>
<proteinExistence type="predicted"/>
<gene>
    <name evidence="3" type="ORF">TPC1_11980</name>
</gene>